<dbReference type="EMBL" id="CAJB01000223">
    <property type="protein sequence ID" value="CCH78487.1"/>
    <property type="molecule type" value="Genomic_DNA"/>
</dbReference>
<dbReference type="Pfam" id="PF07690">
    <property type="entry name" value="MFS_1"/>
    <property type="match status" value="1"/>
</dbReference>
<evidence type="ECO:0000256" key="2">
    <source>
        <dbReference type="ARBA" id="ARBA00022475"/>
    </source>
</evidence>
<dbReference type="Proteomes" id="UP000035721">
    <property type="component" value="Unassembled WGS sequence"/>
</dbReference>
<reference evidence="7 8" key="1">
    <citation type="journal article" date="2013" name="ISME J.">
        <title>A metabolic model for members of the genus Tetrasphaera involved in enhanced biological phosphorus removal.</title>
        <authorList>
            <person name="Kristiansen R."/>
            <person name="Nguyen H.T.T."/>
            <person name="Saunders A.M."/>
            <person name="Nielsen J.L."/>
            <person name="Wimmer R."/>
            <person name="Le V.Q."/>
            <person name="McIlroy S.J."/>
            <person name="Petrovski S."/>
            <person name="Seviour R.J."/>
            <person name="Calteau A."/>
            <person name="Nielsen K.L."/>
            <person name="Nielsen P.H."/>
        </authorList>
    </citation>
    <scope>NUCLEOTIDE SEQUENCE [LARGE SCALE GENOMIC DNA]</scope>
    <source>
        <strain evidence="7 8">T1-X7</strain>
    </source>
</reference>
<keyword evidence="8" id="KW-1185">Reference proteome</keyword>
<dbReference type="GO" id="GO:0022857">
    <property type="term" value="F:transmembrane transporter activity"/>
    <property type="evidence" value="ECO:0007669"/>
    <property type="project" value="InterPro"/>
</dbReference>
<feature type="transmembrane region" description="Helical" evidence="6">
    <location>
        <begin position="319"/>
        <end position="337"/>
    </location>
</feature>
<keyword evidence="3 6" id="KW-0812">Transmembrane</keyword>
<dbReference type="RefSeq" id="WP_048549623.1">
    <property type="nucleotide sequence ID" value="NZ_HF570958.1"/>
</dbReference>
<gene>
    <name evidence="7" type="ORF">BN12_30013</name>
</gene>
<dbReference type="InterPro" id="IPR036259">
    <property type="entry name" value="MFS_trans_sf"/>
</dbReference>
<dbReference type="InterPro" id="IPR011701">
    <property type="entry name" value="MFS"/>
</dbReference>
<feature type="transmembrane region" description="Helical" evidence="6">
    <location>
        <begin position="184"/>
        <end position="209"/>
    </location>
</feature>
<name>A0A077M031_9MICO</name>
<proteinExistence type="predicted"/>
<evidence type="ECO:0000256" key="6">
    <source>
        <dbReference type="SAM" id="Phobius"/>
    </source>
</evidence>
<accession>A0A077M031</accession>
<dbReference type="SUPFAM" id="SSF103473">
    <property type="entry name" value="MFS general substrate transporter"/>
    <property type="match status" value="1"/>
</dbReference>
<feature type="transmembrane region" description="Helical" evidence="6">
    <location>
        <begin position="110"/>
        <end position="134"/>
    </location>
</feature>
<feature type="transmembrane region" description="Helical" evidence="6">
    <location>
        <begin position="20"/>
        <end position="40"/>
    </location>
</feature>
<evidence type="ECO:0000256" key="5">
    <source>
        <dbReference type="ARBA" id="ARBA00023136"/>
    </source>
</evidence>
<evidence type="ECO:0000313" key="7">
    <source>
        <dbReference type="EMBL" id="CCH78487.1"/>
    </source>
</evidence>
<feature type="transmembrane region" description="Helical" evidence="6">
    <location>
        <begin position="252"/>
        <end position="272"/>
    </location>
</feature>
<evidence type="ECO:0000256" key="4">
    <source>
        <dbReference type="ARBA" id="ARBA00022989"/>
    </source>
</evidence>
<evidence type="ECO:0000313" key="8">
    <source>
        <dbReference type="Proteomes" id="UP000035721"/>
    </source>
</evidence>
<keyword evidence="4 6" id="KW-1133">Transmembrane helix</keyword>
<sequence length="384" mass="39153">MTFYALAWVSASRGPATASVVLTAGSIPLCLLVLAGGLVADHWGARPVMVCCDLVMAAVMGAFAVGALWAAPVWALVAVSFLSGAAAGVRRPAAGVFPRLFARGEELPRLMATLVLLLQLAQVTGPVVAGALLAWGGLAPTSGIDAFSFAMVGLVLLATRPPLAPERPPCERSWTTQLRDGVRLAFTSPGVPATVTAVCGLAVTILPLVELCVPLAGHDRGWGAGGTSLVVGAWPLGGMTVMAIVARRGAPAARVALMGPVTASAGALLLAVADHLAAGVFAVLLVGIGTSTTTARLFPRFTDATPEPMLARFNSVIQLAQVAPVLVATPVLGWVAHTWGTETSLLLVGVTLLATTVAVHRAEVGLSQVAEPRHPPARDAQGAR</sequence>
<comment type="subcellular location">
    <subcellularLocation>
        <location evidence="1">Cell membrane</location>
        <topology evidence="1">Multi-pass membrane protein</topology>
    </subcellularLocation>
</comment>
<dbReference type="CDD" id="cd06173">
    <property type="entry name" value="MFS_MefA_like"/>
    <property type="match status" value="1"/>
</dbReference>
<comment type="caution">
    <text evidence="7">The sequence shown here is derived from an EMBL/GenBank/DDBJ whole genome shotgun (WGS) entry which is preliminary data.</text>
</comment>
<feature type="transmembrane region" description="Helical" evidence="6">
    <location>
        <begin position="221"/>
        <end position="245"/>
    </location>
</feature>
<dbReference type="Gene3D" id="1.20.1250.20">
    <property type="entry name" value="MFS general substrate transporter like domains"/>
    <property type="match status" value="1"/>
</dbReference>
<feature type="transmembrane region" description="Helical" evidence="6">
    <location>
        <begin position="278"/>
        <end position="298"/>
    </location>
</feature>
<dbReference type="STRING" id="1194083.BN12_30013"/>
<keyword evidence="2" id="KW-1003">Cell membrane</keyword>
<keyword evidence="5 6" id="KW-0472">Membrane</keyword>
<evidence type="ECO:0000256" key="1">
    <source>
        <dbReference type="ARBA" id="ARBA00004651"/>
    </source>
</evidence>
<dbReference type="AlphaFoldDB" id="A0A077M031"/>
<dbReference type="GO" id="GO:0005886">
    <property type="term" value="C:plasma membrane"/>
    <property type="evidence" value="ECO:0007669"/>
    <property type="project" value="UniProtKB-SubCell"/>
</dbReference>
<organism evidence="7 8">
    <name type="scientific">Nostocoides japonicum T1-X7</name>
    <dbReference type="NCBI Taxonomy" id="1194083"/>
    <lineage>
        <taxon>Bacteria</taxon>
        <taxon>Bacillati</taxon>
        <taxon>Actinomycetota</taxon>
        <taxon>Actinomycetes</taxon>
        <taxon>Micrococcales</taxon>
        <taxon>Intrasporangiaceae</taxon>
        <taxon>Nostocoides</taxon>
    </lineage>
</organism>
<feature type="transmembrane region" description="Helical" evidence="6">
    <location>
        <begin position="146"/>
        <end position="163"/>
    </location>
</feature>
<protein>
    <submittedName>
        <fullName evidence="7">Putative Major facilitator superfamily MFS_1</fullName>
    </submittedName>
</protein>
<dbReference type="PANTHER" id="PTHR23513">
    <property type="entry name" value="INTEGRAL MEMBRANE EFFLUX PROTEIN-RELATED"/>
    <property type="match status" value="1"/>
</dbReference>
<dbReference type="PANTHER" id="PTHR23513:SF11">
    <property type="entry name" value="STAPHYLOFERRIN A TRANSPORTER"/>
    <property type="match status" value="1"/>
</dbReference>
<evidence type="ECO:0000256" key="3">
    <source>
        <dbReference type="ARBA" id="ARBA00022692"/>
    </source>
</evidence>
<dbReference type="OrthoDB" id="69054at2"/>